<dbReference type="VEuPathDB" id="TriTrypDB:BSAL_39325"/>
<name>A0A0S4JQ08_BODSA</name>
<keyword evidence="4" id="KW-1185">Reference proteome</keyword>
<feature type="compositionally biased region" description="Polar residues" evidence="1">
    <location>
        <begin position="150"/>
        <end position="159"/>
    </location>
</feature>
<reference evidence="4" key="1">
    <citation type="submission" date="2015-09" db="EMBL/GenBank/DDBJ databases">
        <authorList>
            <consortium name="Pathogen Informatics"/>
        </authorList>
    </citation>
    <scope>NUCLEOTIDE SEQUENCE [LARGE SCALE GENOMIC DNA]</scope>
    <source>
        <strain evidence="4">Lake Konstanz</strain>
    </source>
</reference>
<protein>
    <submittedName>
        <fullName evidence="3">Ama1 protein, putative</fullName>
    </submittedName>
</protein>
<dbReference type="OrthoDB" id="1045822at2759"/>
<evidence type="ECO:0000313" key="4">
    <source>
        <dbReference type="Proteomes" id="UP000051952"/>
    </source>
</evidence>
<evidence type="ECO:0000256" key="2">
    <source>
        <dbReference type="SAM" id="Phobius"/>
    </source>
</evidence>
<feature type="compositionally biased region" description="Low complexity" evidence="1">
    <location>
        <begin position="246"/>
        <end position="265"/>
    </location>
</feature>
<accession>A0A0S4JQ08</accession>
<dbReference type="AlphaFoldDB" id="A0A0S4JQ08"/>
<gene>
    <name evidence="3" type="ORF">BSAL_39325</name>
</gene>
<proteinExistence type="predicted"/>
<feature type="region of interest" description="Disordered" evidence="1">
    <location>
        <begin position="138"/>
        <end position="194"/>
    </location>
</feature>
<feature type="transmembrane region" description="Helical" evidence="2">
    <location>
        <begin position="50"/>
        <end position="75"/>
    </location>
</feature>
<keyword evidence="2" id="KW-0812">Transmembrane</keyword>
<evidence type="ECO:0000256" key="1">
    <source>
        <dbReference type="SAM" id="MobiDB-lite"/>
    </source>
</evidence>
<dbReference type="NCBIfam" id="TIGR01571">
    <property type="entry name" value="A_thal_Cys_rich"/>
    <property type="match status" value="1"/>
</dbReference>
<keyword evidence="2" id="KW-1133">Transmembrane helix</keyword>
<dbReference type="EMBL" id="CYKH01002084">
    <property type="protein sequence ID" value="CUG92780.1"/>
    <property type="molecule type" value="Genomic_DNA"/>
</dbReference>
<dbReference type="InterPro" id="IPR006461">
    <property type="entry name" value="PLAC_motif_containing"/>
</dbReference>
<keyword evidence="2" id="KW-0472">Membrane</keyword>
<dbReference type="PANTHER" id="PTHR15907">
    <property type="entry name" value="DUF614 FAMILY PROTEIN-RELATED"/>
    <property type="match status" value="1"/>
</dbReference>
<organism evidence="3 4">
    <name type="scientific">Bodo saltans</name>
    <name type="common">Flagellated protozoan</name>
    <dbReference type="NCBI Taxonomy" id="75058"/>
    <lineage>
        <taxon>Eukaryota</taxon>
        <taxon>Discoba</taxon>
        <taxon>Euglenozoa</taxon>
        <taxon>Kinetoplastea</taxon>
        <taxon>Metakinetoplastina</taxon>
        <taxon>Eubodonida</taxon>
        <taxon>Bodonidae</taxon>
        <taxon>Bodo</taxon>
    </lineage>
</organism>
<evidence type="ECO:0000313" key="3">
    <source>
        <dbReference type="EMBL" id="CUG92780.1"/>
    </source>
</evidence>
<sequence length="287" mass="31761">MALIFVHEGYNTGLFDCHDDHQSCFSTMFCAPCAVRAQFQILKDQPSGKFRWICLPFQFVGLVVYGVFMPLWSAITRDMVRRKFHLAQESMLVSAAKGFFCAPCSVGQVYREMSLRHMWPADGSLCVDAPYTKAGLVVPPPNPDRMGGTWASSRATGNNDHQEMRSAPQFQWHQHNSSHQGREEQSAFTSSSGEGAAVVVGQPIAYGYPIQQPTAPPPVPTTTDQRSDHQQHYPTKPVYGYGDGQGQQLQATAPPTASHTTSRPSLTAPAERFEQLQLPSHNTLLIH</sequence>
<dbReference type="Proteomes" id="UP000051952">
    <property type="component" value="Unassembled WGS sequence"/>
</dbReference>
<dbReference type="Pfam" id="PF04749">
    <property type="entry name" value="PLAC8"/>
    <property type="match status" value="1"/>
</dbReference>
<feature type="region of interest" description="Disordered" evidence="1">
    <location>
        <begin position="208"/>
        <end position="266"/>
    </location>
</feature>
<feature type="compositionally biased region" description="Polar residues" evidence="1">
    <location>
        <begin position="168"/>
        <end position="179"/>
    </location>
</feature>